<sequence length="855" mass="88439">MGAMRRTWVRAAVAAIAAAIGAAVVVPPPAAAQVPPPGTDLTDFIDRKREVTATLAREARAALLGEGRCARLSTCGDPGQCSYFSCGWEFDNKLTCTARAPNPAAGCGGDQCKAIRLATTVSFVRVPPSTLLSTTDGLVPAAEYEEVCLLRVLDSTFIRSKADTVPWAFVSTANGVHRIYPGQRREHTGPNGECRPYDPRLRPWYASAASGPLDVAIVVDRSAEMGRAQPGGGTGGQTVMDVVTATADGLLGTLDWSSYVGVVRYNDAPQVLGGFTAFVRATRENLDLLQVQVKKLTPGGGTDVAAALDAGITLFRTSADRGATTNCTRVLFLLTGSDDSCLSECGRGSVEPCTCTSTTLQKVRTRLAALADENPPLTVIVLAFGGVDEGFARQLTCGGAVNSQGLTVTISDPSGNPVSGVAPAYRWLSTARRNTEPVAQNVFFSENYTDDAGFGDLTTAALPIYDNAGRLLAVSAVDIPIAELRRRSPSVQALVDELAKKKATCSLPRLSSCEQQLLRQDEGACAEQLPAGSGPCYEAARGVGLAERVAWVPFLNTSGALSHAAAAAACAALTSAGTGRLAIVREEADAAALASILGEDLTWLGASRPATGGPFTWPVPADGSSPVTYKGGWPGELVPPMGATGAPQRNCVAADRRGVRANWVAVDCARRAPYVCEFPLSAASPPAAELPTVCNGSVTPLTAPTTPLGDRVNPPVEACPPPGNTTTECPPVPVRRRKPFCPLGTGDDDCEGRCCPNCNCLFPSGRGNVPDNSGDGKLSGGAIAGVVVGVVAGLSVVAAVGWFFLPWAVGWWGSARRRPGAAAGRQTPSLASGGSSQEGDGRVASVPPGEVFPGP</sequence>
<gene>
    <name evidence="1" type="ORF">I4F81_001221</name>
</gene>
<proteinExistence type="predicted"/>
<dbReference type="Proteomes" id="UP000798662">
    <property type="component" value="Chromosome 1"/>
</dbReference>
<comment type="caution">
    <text evidence="1">The sequence shown here is derived from an EMBL/GenBank/DDBJ whole genome shotgun (WGS) entry which is preliminary data.</text>
</comment>
<accession>A0ACC3BLJ6</accession>
<organism evidence="1 2">
    <name type="scientific">Pyropia yezoensis</name>
    <name type="common">Susabi-nori</name>
    <name type="synonym">Porphyra yezoensis</name>
    <dbReference type="NCBI Taxonomy" id="2788"/>
    <lineage>
        <taxon>Eukaryota</taxon>
        <taxon>Rhodophyta</taxon>
        <taxon>Bangiophyceae</taxon>
        <taxon>Bangiales</taxon>
        <taxon>Bangiaceae</taxon>
        <taxon>Pyropia</taxon>
    </lineage>
</organism>
<reference evidence="1" key="1">
    <citation type="submission" date="2019-11" db="EMBL/GenBank/DDBJ databases">
        <title>Nori genome reveals adaptations in red seaweeds to the harsh intertidal environment.</title>
        <authorList>
            <person name="Wang D."/>
            <person name="Mao Y."/>
        </authorList>
    </citation>
    <scope>NUCLEOTIDE SEQUENCE</scope>
    <source>
        <tissue evidence="1">Gametophyte</tissue>
    </source>
</reference>
<protein>
    <submittedName>
        <fullName evidence="1">Uncharacterized protein</fullName>
    </submittedName>
</protein>
<evidence type="ECO:0000313" key="1">
    <source>
        <dbReference type="EMBL" id="KAK1858620.1"/>
    </source>
</evidence>
<keyword evidence="2" id="KW-1185">Reference proteome</keyword>
<dbReference type="EMBL" id="CM020618">
    <property type="protein sequence ID" value="KAK1858620.1"/>
    <property type="molecule type" value="Genomic_DNA"/>
</dbReference>
<evidence type="ECO:0000313" key="2">
    <source>
        <dbReference type="Proteomes" id="UP000798662"/>
    </source>
</evidence>
<name>A0ACC3BLJ6_PYRYE</name>